<dbReference type="KEGG" id="nsg:H3L94_10750"/>
<proteinExistence type="predicted"/>
<dbReference type="Proteomes" id="UP000514752">
    <property type="component" value="Chromosome"/>
</dbReference>
<name>A0A7D7RMM1_9NEIS</name>
<keyword evidence="2" id="KW-0223">Dioxygenase</keyword>
<protein>
    <submittedName>
        <fullName evidence="2">Hydroxyquinol 1,2-dioxygenase</fullName>
    </submittedName>
</protein>
<dbReference type="GO" id="GO:0051213">
    <property type="term" value="F:dioxygenase activity"/>
    <property type="evidence" value="ECO:0007669"/>
    <property type="project" value="UniProtKB-KW"/>
</dbReference>
<accession>A0A7D7RMM1</accession>
<dbReference type="SUPFAM" id="SSF51182">
    <property type="entry name" value="RmlC-like cupins"/>
    <property type="match status" value="1"/>
</dbReference>
<dbReference type="Gene3D" id="2.60.120.10">
    <property type="entry name" value="Jelly Rolls"/>
    <property type="match status" value="1"/>
</dbReference>
<evidence type="ECO:0000313" key="3">
    <source>
        <dbReference type="Proteomes" id="UP000514752"/>
    </source>
</evidence>
<gene>
    <name evidence="2" type="ORF">H3L94_10750</name>
</gene>
<dbReference type="AlphaFoldDB" id="A0A7D7RMM1"/>
<dbReference type="Pfam" id="PF18191">
    <property type="entry name" value="PnpCD_PnpD_N"/>
    <property type="match status" value="1"/>
</dbReference>
<dbReference type="InterPro" id="IPR014710">
    <property type="entry name" value="RmlC-like_jellyroll"/>
</dbReference>
<keyword evidence="2" id="KW-0560">Oxidoreductase</keyword>
<evidence type="ECO:0000259" key="1">
    <source>
        <dbReference type="Pfam" id="PF18191"/>
    </source>
</evidence>
<dbReference type="InterPro" id="IPR011051">
    <property type="entry name" value="RmlC_Cupin_sf"/>
</dbReference>
<dbReference type="InterPro" id="IPR040908">
    <property type="entry name" value="PnpCD_PnpD_N"/>
</dbReference>
<organism evidence="2 3">
    <name type="scientific">Neisseria shayeganii</name>
    <dbReference type="NCBI Taxonomy" id="607712"/>
    <lineage>
        <taxon>Bacteria</taxon>
        <taxon>Pseudomonadati</taxon>
        <taxon>Pseudomonadota</taxon>
        <taxon>Betaproteobacteria</taxon>
        <taxon>Neisseriales</taxon>
        <taxon>Neisseriaceae</taxon>
        <taxon>Neisseria</taxon>
    </lineage>
</organism>
<evidence type="ECO:0000313" key="2">
    <source>
        <dbReference type="EMBL" id="QMT40302.1"/>
    </source>
</evidence>
<dbReference type="EMBL" id="CP059567">
    <property type="protein sequence ID" value="QMT40302.1"/>
    <property type="molecule type" value="Genomic_DNA"/>
</dbReference>
<reference evidence="2 3" key="1">
    <citation type="submission" date="2020-07" db="EMBL/GenBank/DDBJ databases">
        <title>Genomic diversity of species in the Neisseriaceae family.</title>
        <authorList>
            <person name="Vincent A.T."/>
            <person name="Bernet E."/>
            <person name="Veyrier F.J."/>
        </authorList>
    </citation>
    <scope>NUCLEOTIDE SEQUENCE [LARGE SCALE GENOMIC DNA]</scope>
    <source>
        <strain evidence="2 3">DSM 22244</strain>
    </source>
</reference>
<feature type="domain" description="Hydroquinone 1,2-dioxygenase large subunit N-terminal" evidence="1">
    <location>
        <begin position="33"/>
        <end position="181"/>
    </location>
</feature>
<sequence length="350" mass="39904">MAQHLHSINPPGRRKNMDKKFEEFLAAGVQAGERDELTGYRTFRLGQFTFERDEYFAKITWSVKGETHSHLMSADAFLRALMRDVAWGFFYGWVNFDDVIGTRNHYGSVDLYAGTFNGVLKEAGVDYIENFETPLIMATFKAILHDWVNESFDPFAAPEETGSAFGRKEGNNEAAIDRYRIATKRMPSLPDDSPLRDDLPVNRQFQDVVQDEPEIHCEPGFEGQLGGFNLFKYLSRSDVTWNPSVTSVCKESLFCPTTEEYILPIFHGNDRVEWFLQLSDEITWDIADKNDGKPIARLIMKAGDIAAMPANIRHQGYSTKRSMLLVWENATPNLPQKYESGELPPYPVAF</sequence>